<dbReference type="Pfam" id="PF14223">
    <property type="entry name" value="Retrotran_gag_2"/>
    <property type="match status" value="1"/>
</dbReference>
<dbReference type="Gramene" id="NC5G0200860.1">
    <property type="protein sequence ID" value="NC5G0200860.1:cds"/>
    <property type="gene ID" value="NC5G0200860"/>
</dbReference>
<evidence type="ECO:0008006" key="2">
    <source>
        <dbReference type="Google" id="ProtNLM"/>
    </source>
</evidence>
<dbReference type="AlphaFoldDB" id="A0A5K1DIW7"/>
<proteinExistence type="predicted"/>
<protein>
    <recommendedName>
        <fullName evidence="2">CCHC-type domain-containing protein</fullName>
    </recommendedName>
</protein>
<dbReference type="InterPro" id="IPR036875">
    <property type="entry name" value="Znf_CCHC_sf"/>
</dbReference>
<dbReference type="GO" id="GO:0008270">
    <property type="term" value="F:zinc ion binding"/>
    <property type="evidence" value="ECO:0007669"/>
    <property type="project" value="InterPro"/>
</dbReference>
<gene>
    <name evidence="1" type="ORF">NYM_LOCUS20125</name>
</gene>
<dbReference type="GO" id="GO:0003676">
    <property type="term" value="F:nucleic acid binding"/>
    <property type="evidence" value="ECO:0007669"/>
    <property type="project" value="InterPro"/>
</dbReference>
<name>A0A5K1DIW7_9MAGN</name>
<accession>A0A5K1DIW7</accession>
<dbReference type="SUPFAM" id="SSF57756">
    <property type="entry name" value="Retrovirus zinc finger-like domains"/>
    <property type="match status" value="1"/>
</dbReference>
<organism evidence="1">
    <name type="scientific">Nymphaea colorata</name>
    <name type="common">pocket water lily</name>
    <dbReference type="NCBI Taxonomy" id="210225"/>
    <lineage>
        <taxon>Eukaryota</taxon>
        <taxon>Viridiplantae</taxon>
        <taxon>Streptophyta</taxon>
        <taxon>Embryophyta</taxon>
        <taxon>Tracheophyta</taxon>
        <taxon>Spermatophyta</taxon>
        <taxon>Magnoliopsida</taxon>
        <taxon>Nymphaeales</taxon>
        <taxon>Nymphaeaceae</taxon>
        <taxon>Nymphaea</taxon>
    </lineage>
</organism>
<dbReference type="PANTHER" id="PTHR47481:SF28">
    <property type="entry name" value="RETROTRANSPOSON COPIA-LIKE N-TERMINAL DOMAIN-CONTAINING PROTEIN"/>
    <property type="match status" value="1"/>
</dbReference>
<sequence length="289" mass="33767">MGFVDGTRPAPEKYKSGMTEISQDYVNWLRQDQILLCWIKSSLSENVHAQIIGLKTSAEVWNALKHSYAAHSRSRVMQLKSQLQDLKKGSMSMDAYFQKVRVIAHQLAIASKPIDEDDLVLYILRGLPAEYLAFKISMETRKEPVSLNELYGLLLMQEANQKSHDDEFLPTANNVFKGHNERQHTYRGRGRFVYKNRNFQGKERSICQICEKTGHVAKNCYTYLNLVKNNSPNPQAFHAAIENSSKSSIGDDNWYKQTFYTYRLSWERHSEGWRWNRFVYTPHWFIHAY</sequence>
<reference evidence="1" key="1">
    <citation type="submission" date="2019-09" db="EMBL/GenBank/DDBJ databases">
        <authorList>
            <person name="Zhang L."/>
        </authorList>
    </citation>
    <scope>NUCLEOTIDE SEQUENCE</scope>
</reference>
<evidence type="ECO:0000313" key="1">
    <source>
        <dbReference type="EMBL" id="VVW38247.1"/>
    </source>
</evidence>
<dbReference type="EMBL" id="LR721783">
    <property type="protein sequence ID" value="VVW38247.1"/>
    <property type="molecule type" value="Genomic_DNA"/>
</dbReference>
<dbReference type="PANTHER" id="PTHR47481">
    <property type="match status" value="1"/>
</dbReference>